<accession>A0A8D9PE80</accession>
<dbReference type="EMBL" id="BK029940">
    <property type="protein sequence ID" value="DAD55560.1"/>
    <property type="molecule type" value="Genomic_DNA"/>
</dbReference>
<dbReference type="Pfam" id="PF13248">
    <property type="entry name" value="Zn_ribbon_3"/>
    <property type="match status" value="1"/>
</dbReference>
<organism evidence="2">
    <name type="scientific">Bacteriophage sp</name>
    <dbReference type="NCBI Taxonomy" id="38018"/>
    <lineage>
        <taxon>Viruses</taxon>
    </lineage>
</organism>
<evidence type="ECO:0000259" key="1">
    <source>
        <dbReference type="Pfam" id="PF13248"/>
    </source>
</evidence>
<evidence type="ECO:0000313" key="2">
    <source>
        <dbReference type="EMBL" id="DAD55560.1"/>
    </source>
</evidence>
<dbReference type="InterPro" id="IPR059113">
    <property type="entry name" value="Znf_ribbon"/>
</dbReference>
<protein>
    <recommendedName>
        <fullName evidence="1">Putative zinc-ribbon domain-containing protein</fullName>
    </recommendedName>
</protein>
<reference evidence="2" key="1">
    <citation type="journal article" date="2021" name="Proc. Natl. Acad. Sci. U.S.A.">
        <title>A Catalog of Tens of Thousands of Viruses from Human Metagenomes Reveals Hidden Associations with Chronic Diseases.</title>
        <authorList>
            <person name="Tisza M.J."/>
            <person name="Buck C.B."/>
        </authorList>
    </citation>
    <scope>NUCLEOTIDE SEQUENCE</scope>
    <source>
        <strain evidence="2">CtOZu12</strain>
    </source>
</reference>
<name>A0A8D9PE80_9VIRU</name>
<proteinExistence type="predicted"/>
<sequence length="106" mass="12167">MVVINIKNRTLLGGFILMNNKEHPDTVSYGVYEQVAWERDLVEDQLNTLGFGVGSKVTCRKKLVTTYQKDGRYNIARIFEVCSECGEQLHLDMNFCPYCGRKILDD</sequence>
<feature type="domain" description="Putative zinc-ribbon" evidence="1">
    <location>
        <begin position="82"/>
        <end position="103"/>
    </location>
</feature>